<dbReference type="OrthoDB" id="10457066at2759"/>
<feature type="non-terminal residue" evidence="4">
    <location>
        <position position="1"/>
    </location>
</feature>
<keyword evidence="2" id="KW-0677">Repeat</keyword>
<dbReference type="EMBL" id="QEFC01001852">
    <property type="protein sequence ID" value="KAE9455399.1"/>
    <property type="molecule type" value="Genomic_DNA"/>
</dbReference>
<reference evidence="4 5" key="1">
    <citation type="journal article" date="2019" name="Genome Biol. Evol.">
        <title>The Rhododendron genome and chromosomal organization provide insight into shared whole-genome duplications across the heath family (Ericaceae).</title>
        <authorList>
            <person name="Soza V.L."/>
            <person name="Lindsley D."/>
            <person name="Waalkes A."/>
            <person name="Ramage E."/>
            <person name="Patwardhan R.P."/>
            <person name="Burton J.N."/>
            <person name="Adey A."/>
            <person name="Kumar A."/>
            <person name="Qiu R."/>
            <person name="Shendure J."/>
            <person name="Hall B."/>
        </authorList>
    </citation>
    <scope>NUCLEOTIDE SEQUENCE [LARGE SCALE GENOMIC DNA]</scope>
    <source>
        <strain evidence="4">RSF 1966-606</strain>
    </source>
</reference>
<dbReference type="PANTHER" id="PTHR47941">
    <property type="entry name" value="PENTATRICOPEPTIDE REPEAT-CONTAINING PROTEIN 3, MITOCHONDRIAL"/>
    <property type="match status" value="1"/>
</dbReference>
<proteinExistence type="inferred from homology"/>
<evidence type="ECO:0000313" key="4">
    <source>
        <dbReference type="EMBL" id="KAE9455399.1"/>
    </source>
</evidence>
<dbReference type="AlphaFoldDB" id="A0A6A4LJ99"/>
<organism evidence="4 5">
    <name type="scientific">Rhododendron williamsianum</name>
    <dbReference type="NCBI Taxonomy" id="262921"/>
    <lineage>
        <taxon>Eukaryota</taxon>
        <taxon>Viridiplantae</taxon>
        <taxon>Streptophyta</taxon>
        <taxon>Embryophyta</taxon>
        <taxon>Tracheophyta</taxon>
        <taxon>Spermatophyta</taxon>
        <taxon>Magnoliopsida</taxon>
        <taxon>eudicotyledons</taxon>
        <taxon>Gunneridae</taxon>
        <taxon>Pentapetalae</taxon>
        <taxon>asterids</taxon>
        <taxon>Ericales</taxon>
        <taxon>Ericaceae</taxon>
        <taxon>Ericoideae</taxon>
        <taxon>Rhodoreae</taxon>
        <taxon>Rhododendron</taxon>
    </lineage>
</organism>
<evidence type="ECO:0008006" key="6">
    <source>
        <dbReference type="Google" id="ProtNLM"/>
    </source>
</evidence>
<gene>
    <name evidence="4" type="ORF">C3L33_12691</name>
</gene>
<protein>
    <recommendedName>
        <fullName evidence="6">Pentacotripeptide-repeat region of PRORP domain-containing protein</fullName>
    </recommendedName>
</protein>
<dbReference type="InterPro" id="IPR002885">
    <property type="entry name" value="PPR_rpt"/>
</dbReference>
<accession>A0A6A4LJ99</accession>
<comment type="similarity">
    <text evidence="1">Belongs to the PPR family. P subfamily.</text>
</comment>
<evidence type="ECO:0000313" key="5">
    <source>
        <dbReference type="Proteomes" id="UP000428333"/>
    </source>
</evidence>
<sequence>MLILEQIEVLSTNSVKSFFELLKSPKKSFCSAIGLVICASEAYGSRRELKRVFRLEIPFSAWGVCDKLDKAKEFFVEMEQNGCFPDGCTYYAIIRGFLARKKYFEALVLLKEMVANGFSADASTVSWIVNLRSTGQHPALLEMIKWFMTKD</sequence>
<keyword evidence="5" id="KW-1185">Reference proteome</keyword>
<evidence type="ECO:0000256" key="2">
    <source>
        <dbReference type="ARBA" id="ARBA00022737"/>
    </source>
</evidence>
<evidence type="ECO:0000256" key="1">
    <source>
        <dbReference type="ARBA" id="ARBA00007626"/>
    </source>
</evidence>
<dbReference type="InterPro" id="IPR011990">
    <property type="entry name" value="TPR-like_helical_dom_sf"/>
</dbReference>
<dbReference type="Gene3D" id="1.25.40.10">
    <property type="entry name" value="Tetratricopeptide repeat domain"/>
    <property type="match status" value="1"/>
</dbReference>
<dbReference type="Proteomes" id="UP000428333">
    <property type="component" value="Linkage Group LG07"/>
</dbReference>
<name>A0A6A4LJ99_9ERIC</name>
<dbReference type="PROSITE" id="PS51375">
    <property type="entry name" value="PPR"/>
    <property type="match status" value="1"/>
</dbReference>
<dbReference type="Pfam" id="PF01535">
    <property type="entry name" value="PPR"/>
    <property type="match status" value="2"/>
</dbReference>
<evidence type="ECO:0000256" key="3">
    <source>
        <dbReference type="PROSITE-ProRule" id="PRU00708"/>
    </source>
</evidence>
<dbReference type="NCBIfam" id="TIGR00756">
    <property type="entry name" value="PPR"/>
    <property type="match status" value="2"/>
</dbReference>
<comment type="caution">
    <text evidence="4">The sequence shown here is derived from an EMBL/GenBank/DDBJ whole genome shotgun (WGS) entry which is preliminary data.</text>
</comment>
<feature type="repeat" description="PPR" evidence="3">
    <location>
        <begin position="86"/>
        <end position="120"/>
    </location>
</feature>